<dbReference type="Proteomes" id="UP000245207">
    <property type="component" value="Unassembled WGS sequence"/>
</dbReference>
<dbReference type="SUPFAM" id="SSF81383">
    <property type="entry name" value="F-box domain"/>
    <property type="match status" value="1"/>
</dbReference>
<dbReference type="Pfam" id="PF12937">
    <property type="entry name" value="F-box-like"/>
    <property type="match status" value="1"/>
</dbReference>
<protein>
    <submittedName>
        <fullName evidence="2">F-box associated domain, type 1</fullName>
    </submittedName>
</protein>
<name>A0A2U1MDN4_ARTAN</name>
<dbReference type="EMBL" id="PKPP01005637">
    <property type="protein sequence ID" value="PWA59383.1"/>
    <property type="molecule type" value="Genomic_DNA"/>
</dbReference>
<feature type="domain" description="F-box" evidence="1">
    <location>
        <begin position="9"/>
        <end position="55"/>
    </location>
</feature>
<dbReference type="STRING" id="35608.A0A2U1MDN4"/>
<dbReference type="InterPro" id="IPR050796">
    <property type="entry name" value="SCF_F-box_component"/>
</dbReference>
<dbReference type="OrthoDB" id="591557at2759"/>
<dbReference type="InterPro" id="IPR001810">
    <property type="entry name" value="F-box_dom"/>
</dbReference>
<keyword evidence="3" id="KW-1185">Reference proteome</keyword>
<dbReference type="InterPro" id="IPR006527">
    <property type="entry name" value="F-box-assoc_dom_typ1"/>
</dbReference>
<gene>
    <name evidence="2" type="ORF">CTI12_AA389730</name>
</gene>
<dbReference type="PANTHER" id="PTHR31672:SF13">
    <property type="entry name" value="F-BOX PROTEIN CPR30-LIKE"/>
    <property type="match status" value="1"/>
</dbReference>
<comment type="caution">
    <text evidence="2">The sequence shown here is derived from an EMBL/GenBank/DDBJ whole genome shotgun (WGS) entry which is preliminary data.</text>
</comment>
<sequence length="354" mass="40749">MAKSLKKSSDSERHLPSEVLFMVLVLLPTKLLLQMRSVCKEWRDVISDCSFIKAHLDRANDIHNNSLKRYINNNADWMRSFFLEDPGTMHQLTVPMKDFLPRVEILASCNGLLLLGDDFNCYYLWNPSTRLLKPFNGPSVYRDELRNFALGYDATTKAYKVVRIVRFTGGRFLGYQKNVLHPRFNDDDSTTASVYNIKTEKWVEIEHFPYVVCGNAQGVTVNGAPHWVMYREHSANDQVIYPVIVCFDLVEDRFKEILKPDWLDDSSKFEYGVFEGKLCFVRYIAEQKLEVWMMQEYGESWFNVSSLVDLASFPLPGCCDQPLGYFGTMAFNEALYVESLVSPFGGDDNSDMIG</sequence>
<organism evidence="2 3">
    <name type="scientific">Artemisia annua</name>
    <name type="common">Sweet wormwood</name>
    <dbReference type="NCBI Taxonomy" id="35608"/>
    <lineage>
        <taxon>Eukaryota</taxon>
        <taxon>Viridiplantae</taxon>
        <taxon>Streptophyta</taxon>
        <taxon>Embryophyta</taxon>
        <taxon>Tracheophyta</taxon>
        <taxon>Spermatophyta</taxon>
        <taxon>Magnoliopsida</taxon>
        <taxon>eudicotyledons</taxon>
        <taxon>Gunneridae</taxon>
        <taxon>Pentapetalae</taxon>
        <taxon>asterids</taxon>
        <taxon>campanulids</taxon>
        <taxon>Asterales</taxon>
        <taxon>Asteraceae</taxon>
        <taxon>Asteroideae</taxon>
        <taxon>Anthemideae</taxon>
        <taxon>Artemisiinae</taxon>
        <taxon>Artemisia</taxon>
    </lineage>
</organism>
<dbReference type="PROSITE" id="PS50181">
    <property type="entry name" value="FBOX"/>
    <property type="match status" value="1"/>
</dbReference>
<evidence type="ECO:0000313" key="2">
    <source>
        <dbReference type="EMBL" id="PWA59383.1"/>
    </source>
</evidence>
<evidence type="ECO:0000259" key="1">
    <source>
        <dbReference type="PROSITE" id="PS50181"/>
    </source>
</evidence>
<dbReference type="Gene3D" id="1.20.1280.50">
    <property type="match status" value="1"/>
</dbReference>
<dbReference type="InterPro" id="IPR017451">
    <property type="entry name" value="F-box-assoc_interact_dom"/>
</dbReference>
<dbReference type="InterPro" id="IPR036047">
    <property type="entry name" value="F-box-like_dom_sf"/>
</dbReference>
<dbReference type="NCBIfam" id="TIGR01640">
    <property type="entry name" value="F_box_assoc_1"/>
    <property type="match status" value="1"/>
</dbReference>
<dbReference type="PANTHER" id="PTHR31672">
    <property type="entry name" value="BNACNNG10540D PROTEIN"/>
    <property type="match status" value="1"/>
</dbReference>
<evidence type="ECO:0000313" key="3">
    <source>
        <dbReference type="Proteomes" id="UP000245207"/>
    </source>
</evidence>
<proteinExistence type="predicted"/>
<dbReference type="Pfam" id="PF07734">
    <property type="entry name" value="FBA_1"/>
    <property type="match status" value="1"/>
</dbReference>
<reference evidence="2 3" key="1">
    <citation type="journal article" date="2018" name="Mol. Plant">
        <title>The genome of Artemisia annua provides insight into the evolution of Asteraceae family and artemisinin biosynthesis.</title>
        <authorList>
            <person name="Shen Q."/>
            <person name="Zhang L."/>
            <person name="Liao Z."/>
            <person name="Wang S."/>
            <person name="Yan T."/>
            <person name="Shi P."/>
            <person name="Liu M."/>
            <person name="Fu X."/>
            <person name="Pan Q."/>
            <person name="Wang Y."/>
            <person name="Lv Z."/>
            <person name="Lu X."/>
            <person name="Zhang F."/>
            <person name="Jiang W."/>
            <person name="Ma Y."/>
            <person name="Chen M."/>
            <person name="Hao X."/>
            <person name="Li L."/>
            <person name="Tang Y."/>
            <person name="Lv G."/>
            <person name="Zhou Y."/>
            <person name="Sun X."/>
            <person name="Brodelius P.E."/>
            <person name="Rose J.K.C."/>
            <person name="Tang K."/>
        </authorList>
    </citation>
    <scope>NUCLEOTIDE SEQUENCE [LARGE SCALE GENOMIC DNA]</scope>
    <source>
        <strain evidence="3">cv. Huhao1</strain>
        <tissue evidence="2">Leaf</tissue>
    </source>
</reference>
<dbReference type="SMART" id="SM00256">
    <property type="entry name" value="FBOX"/>
    <property type="match status" value="1"/>
</dbReference>
<dbReference type="AlphaFoldDB" id="A0A2U1MDN4"/>
<accession>A0A2U1MDN4</accession>